<dbReference type="InterPro" id="IPR011057">
    <property type="entry name" value="Mss4-like_sf"/>
</dbReference>
<evidence type="ECO:0000256" key="4">
    <source>
        <dbReference type="ARBA" id="ARBA00023239"/>
    </source>
</evidence>
<evidence type="ECO:0000256" key="1">
    <source>
        <dbReference type="ARBA" id="ARBA00005495"/>
    </source>
</evidence>
<evidence type="ECO:0000259" key="5">
    <source>
        <dbReference type="PROSITE" id="PS51891"/>
    </source>
</evidence>
<dbReference type="Pfam" id="PF04828">
    <property type="entry name" value="GFA"/>
    <property type="match status" value="1"/>
</dbReference>
<dbReference type="Proteomes" id="UP000198914">
    <property type="component" value="Unassembled WGS sequence"/>
</dbReference>
<gene>
    <name evidence="6" type="ORF">SAMN05444004_102253</name>
</gene>
<dbReference type="InterPro" id="IPR006913">
    <property type="entry name" value="CENP-V/GFA"/>
</dbReference>
<evidence type="ECO:0000313" key="7">
    <source>
        <dbReference type="Proteomes" id="UP000198914"/>
    </source>
</evidence>
<accession>A0A1H3LMQ1</accession>
<keyword evidence="3" id="KW-0862">Zinc</keyword>
<feature type="domain" description="CENP-V/GFA" evidence="5">
    <location>
        <begin position="6"/>
        <end position="117"/>
    </location>
</feature>
<dbReference type="SUPFAM" id="SSF51316">
    <property type="entry name" value="Mss4-like"/>
    <property type="match status" value="1"/>
</dbReference>
<comment type="similarity">
    <text evidence="1">Belongs to the Gfa family.</text>
</comment>
<organism evidence="6 7">
    <name type="scientific">Jannaschia faecimaris</name>
    <dbReference type="NCBI Taxonomy" id="1244108"/>
    <lineage>
        <taxon>Bacteria</taxon>
        <taxon>Pseudomonadati</taxon>
        <taxon>Pseudomonadota</taxon>
        <taxon>Alphaproteobacteria</taxon>
        <taxon>Rhodobacterales</taxon>
        <taxon>Roseobacteraceae</taxon>
        <taxon>Jannaschia</taxon>
    </lineage>
</organism>
<dbReference type="PANTHER" id="PTHR33337:SF40">
    <property type="entry name" value="CENP-V_GFA DOMAIN-CONTAINING PROTEIN-RELATED"/>
    <property type="match status" value="1"/>
</dbReference>
<dbReference type="EMBL" id="FNPX01000002">
    <property type="protein sequence ID" value="SDY65616.1"/>
    <property type="molecule type" value="Genomic_DNA"/>
</dbReference>
<keyword evidence="7" id="KW-1185">Reference proteome</keyword>
<dbReference type="RefSeq" id="WP_092642753.1">
    <property type="nucleotide sequence ID" value="NZ_FNPX01000002.1"/>
</dbReference>
<dbReference type="GO" id="GO:0016846">
    <property type="term" value="F:carbon-sulfur lyase activity"/>
    <property type="evidence" value="ECO:0007669"/>
    <property type="project" value="InterPro"/>
</dbReference>
<dbReference type="GO" id="GO:0046872">
    <property type="term" value="F:metal ion binding"/>
    <property type="evidence" value="ECO:0007669"/>
    <property type="project" value="UniProtKB-KW"/>
</dbReference>
<keyword evidence="4" id="KW-0456">Lyase</keyword>
<sequence length="136" mass="14688">MTDITQHGSCLCRQVTYTTTHALGPVTACHCGQCRKQTGHYAAATPAPWSSIELTGEVNWYRSSPQGRRGFCGICGSYLFWEEGDGTVYLMAGSLDGDTGLSMDAHIFYADRGDYYRATDGLPCFAAGRSGPEVEA</sequence>
<dbReference type="Gene3D" id="3.90.1590.10">
    <property type="entry name" value="glutathione-dependent formaldehyde- activating enzyme (gfa)"/>
    <property type="match status" value="1"/>
</dbReference>
<keyword evidence="2" id="KW-0479">Metal-binding</keyword>
<dbReference type="OrthoDB" id="9807246at2"/>
<name>A0A1H3LMQ1_9RHOB</name>
<proteinExistence type="inferred from homology"/>
<evidence type="ECO:0000256" key="2">
    <source>
        <dbReference type="ARBA" id="ARBA00022723"/>
    </source>
</evidence>
<dbReference type="PANTHER" id="PTHR33337">
    <property type="entry name" value="GFA DOMAIN-CONTAINING PROTEIN"/>
    <property type="match status" value="1"/>
</dbReference>
<evidence type="ECO:0000256" key="3">
    <source>
        <dbReference type="ARBA" id="ARBA00022833"/>
    </source>
</evidence>
<evidence type="ECO:0000313" key="6">
    <source>
        <dbReference type="EMBL" id="SDY65616.1"/>
    </source>
</evidence>
<dbReference type="STRING" id="1244108.SAMN05444004_102253"/>
<dbReference type="AlphaFoldDB" id="A0A1H3LMQ1"/>
<protein>
    <submittedName>
        <fullName evidence="6">Uncharacterized conserved protein</fullName>
    </submittedName>
</protein>
<reference evidence="7" key="1">
    <citation type="submission" date="2016-10" db="EMBL/GenBank/DDBJ databases">
        <authorList>
            <person name="Varghese N."/>
            <person name="Submissions S."/>
        </authorList>
    </citation>
    <scope>NUCLEOTIDE SEQUENCE [LARGE SCALE GENOMIC DNA]</scope>
    <source>
        <strain evidence="7">DSM 100420</strain>
    </source>
</reference>
<dbReference type="PROSITE" id="PS51891">
    <property type="entry name" value="CENP_V_GFA"/>
    <property type="match status" value="1"/>
</dbReference>